<name>A0A3N4JPK9_9PEZI</name>
<organism evidence="1 2">
    <name type="scientific">Choiromyces venosus 120613-1</name>
    <dbReference type="NCBI Taxonomy" id="1336337"/>
    <lineage>
        <taxon>Eukaryota</taxon>
        <taxon>Fungi</taxon>
        <taxon>Dikarya</taxon>
        <taxon>Ascomycota</taxon>
        <taxon>Pezizomycotina</taxon>
        <taxon>Pezizomycetes</taxon>
        <taxon>Pezizales</taxon>
        <taxon>Tuberaceae</taxon>
        <taxon>Choiromyces</taxon>
    </lineage>
</organism>
<dbReference type="OrthoDB" id="445357at2759"/>
<accession>A0A3N4JPK9</accession>
<reference evidence="1 2" key="1">
    <citation type="journal article" date="2018" name="Nat. Ecol. Evol.">
        <title>Pezizomycetes genomes reveal the molecular basis of ectomycorrhizal truffle lifestyle.</title>
        <authorList>
            <person name="Murat C."/>
            <person name="Payen T."/>
            <person name="Noel B."/>
            <person name="Kuo A."/>
            <person name="Morin E."/>
            <person name="Chen J."/>
            <person name="Kohler A."/>
            <person name="Krizsan K."/>
            <person name="Balestrini R."/>
            <person name="Da Silva C."/>
            <person name="Montanini B."/>
            <person name="Hainaut M."/>
            <person name="Levati E."/>
            <person name="Barry K.W."/>
            <person name="Belfiori B."/>
            <person name="Cichocki N."/>
            <person name="Clum A."/>
            <person name="Dockter R.B."/>
            <person name="Fauchery L."/>
            <person name="Guy J."/>
            <person name="Iotti M."/>
            <person name="Le Tacon F."/>
            <person name="Lindquist E.A."/>
            <person name="Lipzen A."/>
            <person name="Malagnac F."/>
            <person name="Mello A."/>
            <person name="Molinier V."/>
            <person name="Miyauchi S."/>
            <person name="Poulain J."/>
            <person name="Riccioni C."/>
            <person name="Rubini A."/>
            <person name="Sitrit Y."/>
            <person name="Splivallo R."/>
            <person name="Traeger S."/>
            <person name="Wang M."/>
            <person name="Zifcakova L."/>
            <person name="Wipf D."/>
            <person name="Zambonelli A."/>
            <person name="Paolocci F."/>
            <person name="Nowrousian M."/>
            <person name="Ottonello S."/>
            <person name="Baldrian P."/>
            <person name="Spatafora J.W."/>
            <person name="Henrissat B."/>
            <person name="Nagy L.G."/>
            <person name="Aury J.M."/>
            <person name="Wincker P."/>
            <person name="Grigoriev I.V."/>
            <person name="Bonfante P."/>
            <person name="Martin F.M."/>
        </authorList>
    </citation>
    <scope>NUCLEOTIDE SEQUENCE [LARGE SCALE GENOMIC DNA]</scope>
    <source>
        <strain evidence="1 2">120613-1</strain>
    </source>
</reference>
<proteinExistence type="predicted"/>
<gene>
    <name evidence="1" type="ORF">L873DRAFT_1843175</name>
</gene>
<keyword evidence="2" id="KW-1185">Reference proteome</keyword>
<dbReference type="AlphaFoldDB" id="A0A3N4JPK9"/>
<evidence type="ECO:0000313" key="1">
    <source>
        <dbReference type="EMBL" id="RPB00244.1"/>
    </source>
</evidence>
<dbReference type="Proteomes" id="UP000276215">
    <property type="component" value="Unassembled WGS sequence"/>
</dbReference>
<protein>
    <submittedName>
        <fullName evidence="1">Uncharacterized protein</fullName>
    </submittedName>
</protein>
<sequence>MPPKSTKVEGLRKQCRSTGLDTMSIMADPVKRLKSQKSYEKLSPEDQDDMMGDAILVTKSETGSEEEVMNEAKDALGQVLQVEELKVKNGASAPRDQIKFLWDEVSILKLCVPQYSHVWNSFITTFKRNKLNSAMESDMDIIRVANTMAHEGDAALDTLLYQGLDGRCDTCAFKELYGLHPSDIVKIRNYEYSKYSCVVGADSNKTGIDEFYQKFDVGSTYWSLLARQRYQDSP</sequence>
<dbReference type="EMBL" id="ML120382">
    <property type="protein sequence ID" value="RPB00244.1"/>
    <property type="molecule type" value="Genomic_DNA"/>
</dbReference>
<evidence type="ECO:0000313" key="2">
    <source>
        <dbReference type="Proteomes" id="UP000276215"/>
    </source>
</evidence>